<dbReference type="AlphaFoldDB" id="W2Q9N9"/>
<sequence length="104" mass="11730">MVFWKLTLPFQGLLGQPRIGTSHDVIMVHQVAVVEENGDLAVLVGTMDSSEALVTIRHRRKLSTSMVSNLRIYHYIGDQFVATAAAIYNDTTLYRVVIDHWSRS</sequence>
<dbReference type="Proteomes" id="UP000018817">
    <property type="component" value="Unassembled WGS sequence"/>
</dbReference>
<organism evidence="1 2">
    <name type="scientific">Phytophthora nicotianae (strain INRA-310)</name>
    <name type="common">Phytophthora parasitica</name>
    <dbReference type="NCBI Taxonomy" id="761204"/>
    <lineage>
        <taxon>Eukaryota</taxon>
        <taxon>Sar</taxon>
        <taxon>Stramenopiles</taxon>
        <taxon>Oomycota</taxon>
        <taxon>Peronosporomycetes</taxon>
        <taxon>Peronosporales</taxon>
        <taxon>Peronosporaceae</taxon>
        <taxon>Phytophthora</taxon>
    </lineage>
</organism>
<gene>
    <name evidence="1" type="ORF">PPTG_22852</name>
</gene>
<proteinExistence type="predicted"/>
<name>W2Q9N9_PHYN3</name>
<dbReference type="GeneID" id="20191451"/>
<dbReference type="RefSeq" id="XP_008905034.1">
    <property type="nucleotide sequence ID" value="XM_008906786.1"/>
</dbReference>
<reference evidence="2" key="1">
    <citation type="submission" date="2011-12" db="EMBL/GenBank/DDBJ databases">
        <authorList>
            <consortium name="The Broad Institute Genome Sequencing Platform"/>
            <person name="Russ C."/>
            <person name="Tyler B."/>
            <person name="Panabieres F."/>
            <person name="Shan W."/>
            <person name="Tripathy S."/>
            <person name="Grunwald N."/>
            <person name="Machado M."/>
            <person name="Young S.K."/>
            <person name="Zeng Q."/>
            <person name="Gargeya S."/>
            <person name="Fitzgerald M."/>
            <person name="Haas B."/>
            <person name="Abouelleil A."/>
            <person name="Alvarado L."/>
            <person name="Arachchi H.M."/>
            <person name="Berlin A."/>
            <person name="Chapman S.B."/>
            <person name="Gearin G."/>
            <person name="Goldberg J."/>
            <person name="Griggs A."/>
            <person name="Gujja S."/>
            <person name="Hansen M."/>
            <person name="Heiman D."/>
            <person name="Howarth C."/>
            <person name="Larimer J."/>
            <person name="Lui A."/>
            <person name="MacDonald P.J.P."/>
            <person name="McCowen C."/>
            <person name="Montmayeur A."/>
            <person name="Murphy C."/>
            <person name="Neiman D."/>
            <person name="Pearson M."/>
            <person name="Priest M."/>
            <person name="Roberts A."/>
            <person name="Saif S."/>
            <person name="Shea T."/>
            <person name="Sisk P."/>
            <person name="Stolte C."/>
            <person name="Sykes S."/>
            <person name="Wortman J."/>
            <person name="Nusbaum C."/>
            <person name="Birren B."/>
        </authorList>
    </citation>
    <scope>NUCLEOTIDE SEQUENCE [LARGE SCALE GENOMIC DNA]</scope>
    <source>
        <strain evidence="2">INRA-310</strain>
    </source>
</reference>
<evidence type="ECO:0000313" key="2">
    <source>
        <dbReference type="Proteomes" id="UP000018817"/>
    </source>
</evidence>
<accession>W2Q9N9</accession>
<dbReference type="VEuPathDB" id="FungiDB:PPTG_22852"/>
<reference evidence="1 2" key="2">
    <citation type="submission" date="2013-11" db="EMBL/GenBank/DDBJ databases">
        <title>The Genome Sequence of Phytophthora parasitica INRA-310.</title>
        <authorList>
            <consortium name="The Broad Institute Genomics Platform"/>
            <person name="Russ C."/>
            <person name="Tyler B."/>
            <person name="Panabieres F."/>
            <person name="Shan W."/>
            <person name="Tripathy S."/>
            <person name="Grunwald N."/>
            <person name="Machado M."/>
            <person name="Johnson C.S."/>
            <person name="Arredondo F."/>
            <person name="Hong C."/>
            <person name="Coffey M."/>
            <person name="Young S.K."/>
            <person name="Zeng Q."/>
            <person name="Gargeya S."/>
            <person name="Fitzgerald M."/>
            <person name="Abouelleil A."/>
            <person name="Alvarado L."/>
            <person name="Chapman S.B."/>
            <person name="Gainer-Dewar J."/>
            <person name="Goldberg J."/>
            <person name="Griggs A."/>
            <person name="Gujja S."/>
            <person name="Hansen M."/>
            <person name="Howarth C."/>
            <person name="Imamovic A."/>
            <person name="Ireland A."/>
            <person name="Larimer J."/>
            <person name="McCowan C."/>
            <person name="Murphy C."/>
            <person name="Pearson M."/>
            <person name="Poon T.W."/>
            <person name="Priest M."/>
            <person name="Roberts A."/>
            <person name="Saif S."/>
            <person name="Shea T."/>
            <person name="Sykes S."/>
            <person name="Wortman J."/>
            <person name="Nusbaum C."/>
            <person name="Birren B."/>
        </authorList>
    </citation>
    <scope>NUCLEOTIDE SEQUENCE [LARGE SCALE GENOMIC DNA]</scope>
    <source>
        <strain evidence="1 2">INRA-310</strain>
    </source>
</reference>
<evidence type="ECO:0000313" key="1">
    <source>
        <dbReference type="EMBL" id="ETN09888.1"/>
    </source>
</evidence>
<dbReference type="EMBL" id="KI669584">
    <property type="protein sequence ID" value="ETN09888.1"/>
    <property type="molecule type" value="Genomic_DNA"/>
</dbReference>
<protein>
    <submittedName>
        <fullName evidence="1">Uncharacterized protein</fullName>
    </submittedName>
</protein>